<evidence type="ECO:0000313" key="3">
    <source>
        <dbReference type="Proteomes" id="UP001283361"/>
    </source>
</evidence>
<accession>A0AAE0Y4J9</accession>
<keyword evidence="3" id="KW-1185">Reference proteome</keyword>
<name>A0AAE0Y4J9_9GAST</name>
<evidence type="ECO:0000256" key="1">
    <source>
        <dbReference type="SAM" id="MobiDB-lite"/>
    </source>
</evidence>
<comment type="caution">
    <text evidence="2">The sequence shown here is derived from an EMBL/GenBank/DDBJ whole genome shotgun (WGS) entry which is preliminary data.</text>
</comment>
<dbReference type="Proteomes" id="UP001283361">
    <property type="component" value="Unassembled WGS sequence"/>
</dbReference>
<feature type="region of interest" description="Disordered" evidence="1">
    <location>
        <begin position="1"/>
        <end position="24"/>
    </location>
</feature>
<proteinExistence type="predicted"/>
<dbReference type="AlphaFoldDB" id="A0AAE0Y4J9"/>
<evidence type="ECO:0000313" key="2">
    <source>
        <dbReference type="EMBL" id="KAK3731330.1"/>
    </source>
</evidence>
<gene>
    <name evidence="2" type="ORF">RRG08_052025</name>
</gene>
<organism evidence="2 3">
    <name type="scientific">Elysia crispata</name>
    <name type="common">lettuce slug</name>
    <dbReference type="NCBI Taxonomy" id="231223"/>
    <lineage>
        <taxon>Eukaryota</taxon>
        <taxon>Metazoa</taxon>
        <taxon>Spiralia</taxon>
        <taxon>Lophotrochozoa</taxon>
        <taxon>Mollusca</taxon>
        <taxon>Gastropoda</taxon>
        <taxon>Heterobranchia</taxon>
        <taxon>Euthyneura</taxon>
        <taxon>Panpulmonata</taxon>
        <taxon>Sacoglossa</taxon>
        <taxon>Placobranchoidea</taxon>
        <taxon>Plakobranchidae</taxon>
        <taxon>Elysia</taxon>
    </lineage>
</organism>
<sequence>YIRAADRHKPVDLSERQRRPDVSHGDRMLQNCLALLGCPQLCLPRLVSRSITEVTVPTAMLSVCLGDGQS</sequence>
<dbReference type="EMBL" id="JAWDGP010007017">
    <property type="protein sequence ID" value="KAK3731330.1"/>
    <property type="molecule type" value="Genomic_DNA"/>
</dbReference>
<reference evidence="2" key="1">
    <citation type="journal article" date="2023" name="G3 (Bethesda)">
        <title>A reference genome for the long-term kleptoplast-retaining sea slug Elysia crispata morphotype clarki.</title>
        <authorList>
            <person name="Eastman K.E."/>
            <person name="Pendleton A.L."/>
            <person name="Shaikh M.A."/>
            <person name="Suttiyut T."/>
            <person name="Ogas R."/>
            <person name="Tomko P."/>
            <person name="Gavelis G."/>
            <person name="Widhalm J.R."/>
            <person name="Wisecaver J.H."/>
        </authorList>
    </citation>
    <scope>NUCLEOTIDE SEQUENCE</scope>
    <source>
        <strain evidence="2">ECLA1</strain>
    </source>
</reference>
<feature type="non-terminal residue" evidence="2">
    <location>
        <position position="1"/>
    </location>
</feature>
<protein>
    <submittedName>
        <fullName evidence="2">Uncharacterized protein</fullName>
    </submittedName>
</protein>